<evidence type="ECO:0000256" key="2">
    <source>
        <dbReference type="SAM" id="Coils"/>
    </source>
</evidence>
<gene>
    <name evidence="4" type="ORF">MSMAL_1674</name>
</gene>
<dbReference type="InterPro" id="IPR006015">
    <property type="entry name" value="Universal_stress_UspA"/>
</dbReference>
<evidence type="ECO:0000313" key="4">
    <source>
        <dbReference type="EMBL" id="AKB68217.1"/>
    </source>
</evidence>
<reference evidence="4 5" key="1">
    <citation type="submission" date="2014-07" db="EMBL/GenBank/DDBJ databases">
        <title>Methanogenic archaea and the global carbon cycle.</title>
        <authorList>
            <person name="Henriksen J.R."/>
            <person name="Luke J."/>
            <person name="Reinhart S."/>
            <person name="Benedict M.N."/>
            <person name="Youngblut N.D."/>
            <person name="Metcalf M.E."/>
            <person name="Whitaker R.J."/>
            <person name="Metcalf W.W."/>
        </authorList>
    </citation>
    <scope>NUCLEOTIDE SEQUENCE [LARGE SCALE GENOMIC DNA]</scope>
    <source>
        <strain evidence="4 5">LYC</strain>
    </source>
</reference>
<dbReference type="SUPFAM" id="SSF52402">
    <property type="entry name" value="Adenine nucleotide alpha hydrolases-like"/>
    <property type="match status" value="2"/>
</dbReference>
<dbReference type="Pfam" id="PF00582">
    <property type="entry name" value="Usp"/>
    <property type="match status" value="2"/>
</dbReference>
<feature type="domain" description="UspA" evidence="3">
    <location>
        <begin position="1"/>
        <end position="130"/>
    </location>
</feature>
<dbReference type="AlphaFoldDB" id="A0A0E3RPC7"/>
<dbReference type="InterPro" id="IPR014729">
    <property type="entry name" value="Rossmann-like_a/b/a_fold"/>
</dbReference>
<dbReference type="PATRIC" id="fig|1434114.4.peg.2116"/>
<dbReference type="PRINTS" id="PR01438">
    <property type="entry name" value="UNVRSLSTRESS"/>
</dbReference>
<dbReference type="InterPro" id="IPR006016">
    <property type="entry name" value="UspA"/>
</dbReference>
<evidence type="ECO:0000256" key="1">
    <source>
        <dbReference type="ARBA" id="ARBA00008791"/>
    </source>
</evidence>
<feature type="coiled-coil region" evidence="2">
    <location>
        <begin position="195"/>
        <end position="222"/>
    </location>
</feature>
<dbReference type="CDD" id="cd00293">
    <property type="entry name" value="USP-like"/>
    <property type="match status" value="2"/>
</dbReference>
<keyword evidence="2" id="KW-0175">Coiled coil</keyword>
<dbReference type="PANTHER" id="PTHR46268:SF26">
    <property type="entry name" value="UNIVERSAL STRESS PROTEIN MJ0577"/>
    <property type="match status" value="1"/>
</dbReference>
<sequence length="291" mass="32732">MITTILVPTDFTIEMEDLLGCIGELKNVGLKKVILLHVVDIHKSQGLAPMFERNAKERIESYANIVKELELETEALVVVGDVRRTIAEIADRENADVIIMGATTKGFIQGKLLGRTTEYIARSSKKILLVEKYDVMKVCQGKEVYEKACRATFSRVLVPLDFSKESMKAIEQFKEFEGIVKEALFLHVIDDIKDMNLLDEQREEAKEKLRKIKEQFAGIKSQCIVVEGVSSDEIVKFASIEDVTLIMLTTRGKGVLRDLLLGSTAENVLRKTIKPVLLIPVNKETEGEEYA</sequence>
<dbReference type="Proteomes" id="UP000033063">
    <property type="component" value="Chromosome"/>
</dbReference>
<dbReference type="HOGENOM" id="CLU_049301_2_0_2"/>
<evidence type="ECO:0000259" key="3">
    <source>
        <dbReference type="Pfam" id="PF00582"/>
    </source>
</evidence>
<feature type="domain" description="UspA" evidence="3">
    <location>
        <begin position="153"/>
        <end position="280"/>
    </location>
</feature>
<organism evidence="4 5">
    <name type="scientific">Methanosarcina mazei LYC</name>
    <dbReference type="NCBI Taxonomy" id="1434114"/>
    <lineage>
        <taxon>Archaea</taxon>
        <taxon>Methanobacteriati</taxon>
        <taxon>Methanobacteriota</taxon>
        <taxon>Stenosarchaea group</taxon>
        <taxon>Methanomicrobia</taxon>
        <taxon>Methanosarcinales</taxon>
        <taxon>Methanosarcinaceae</taxon>
        <taxon>Methanosarcina</taxon>
    </lineage>
</organism>
<proteinExistence type="inferred from homology"/>
<name>A0A0E3RPC7_METMZ</name>
<dbReference type="EMBL" id="CP009513">
    <property type="protein sequence ID" value="AKB68217.1"/>
    <property type="molecule type" value="Genomic_DNA"/>
</dbReference>
<dbReference type="GeneID" id="24877916"/>
<comment type="similarity">
    <text evidence="1">Belongs to the universal stress protein A family.</text>
</comment>
<dbReference type="RefSeq" id="WP_048040514.1">
    <property type="nucleotide sequence ID" value="NZ_CP009513.1"/>
</dbReference>
<evidence type="ECO:0000313" key="5">
    <source>
        <dbReference type="Proteomes" id="UP000033063"/>
    </source>
</evidence>
<accession>A0A0E3RPC7</accession>
<dbReference type="Gene3D" id="3.40.50.620">
    <property type="entry name" value="HUPs"/>
    <property type="match status" value="2"/>
</dbReference>
<protein>
    <submittedName>
        <fullName evidence="4">Universal stress protein</fullName>
    </submittedName>
</protein>
<dbReference type="PANTHER" id="PTHR46268">
    <property type="entry name" value="STRESS RESPONSE PROTEIN NHAX"/>
    <property type="match status" value="1"/>
</dbReference>